<keyword evidence="2 3" id="KW-0808">Transferase</keyword>
<dbReference type="GO" id="GO:0005739">
    <property type="term" value="C:mitochondrion"/>
    <property type="evidence" value="ECO:0007669"/>
    <property type="project" value="TreeGrafter"/>
</dbReference>
<evidence type="ECO:0000256" key="2">
    <source>
        <dbReference type="ARBA" id="ARBA00022679"/>
    </source>
</evidence>
<dbReference type="STRING" id="97972.A0A2V1DV87"/>
<dbReference type="GO" id="GO:0047369">
    <property type="term" value="F:succinate-hydroxymethylglutarate CoA-transferase activity"/>
    <property type="evidence" value="ECO:0007669"/>
    <property type="project" value="TreeGrafter"/>
</dbReference>
<dbReference type="PANTHER" id="PTHR48207:SF3">
    <property type="entry name" value="SUCCINATE--HYDROXYMETHYLGLUTARATE COA-TRANSFERASE"/>
    <property type="match status" value="1"/>
</dbReference>
<dbReference type="InterPro" id="IPR003673">
    <property type="entry name" value="CoA-Trfase_fam_III"/>
</dbReference>
<dbReference type="Gene3D" id="3.40.50.10540">
    <property type="entry name" value="Crotonobetainyl-coa:carnitine coa-transferase, domain 1"/>
    <property type="match status" value="1"/>
</dbReference>
<evidence type="ECO:0000256" key="1">
    <source>
        <dbReference type="ARBA" id="ARBA00008383"/>
    </source>
</evidence>
<dbReference type="AlphaFoldDB" id="A0A2V1DV87"/>
<dbReference type="SUPFAM" id="SSF89796">
    <property type="entry name" value="CoA-transferase family III (CaiB/BaiF)"/>
    <property type="match status" value="1"/>
</dbReference>
<dbReference type="Pfam" id="PF02515">
    <property type="entry name" value="CoA_transf_3"/>
    <property type="match status" value="1"/>
</dbReference>
<dbReference type="InterPro" id="IPR044855">
    <property type="entry name" value="CoA-Trfase_III_dom3_sf"/>
</dbReference>
<dbReference type="InterPro" id="IPR050483">
    <property type="entry name" value="CoA-transferase_III_domain"/>
</dbReference>
<gene>
    <name evidence="3" type="ORF">DM02DRAFT_702424</name>
</gene>
<proteinExistence type="inferred from homology"/>
<organism evidence="3 4">
    <name type="scientific">Periconia macrospinosa</name>
    <dbReference type="NCBI Taxonomy" id="97972"/>
    <lineage>
        <taxon>Eukaryota</taxon>
        <taxon>Fungi</taxon>
        <taxon>Dikarya</taxon>
        <taxon>Ascomycota</taxon>
        <taxon>Pezizomycotina</taxon>
        <taxon>Dothideomycetes</taxon>
        <taxon>Pleosporomycetidae</taxon>
        <taxon>Pleosporales</taxon>
        <taxon>Massarineae</taxon>
        <taxon>Periconiaceae</taxon>
        <taxon>Periconia</taxon>
    </lineage>
</organism>
<keyword evidence="4" id="KW-1185">Reference proteome</keyword>
<comment type="similarity">
    <text evidence="1">Belongs to the CoA-transferase III family.</text>
</comment>
<dbReference type="Gene3D" id="3.30.1540.10">
    <property type="entry name" value="formyl-coa transferase, domain 3"/>
    <property type="match status" value="1"/>
</dbReference>
<dbReference type="EMBL" id="KZ805345">
    <property type="protein sequence ID" value="PVI02253.1"/>
    <property type="molecule type" value="Genomic_DNA"/>
</dbReference>
<evidence type="ECO:0000313" key="4">
    <source>
        <dbReference type="Proteomes" id="UP000244855"/>
    </source>
</evidence>
<protein>
    <submittedName>
        <fullName evidence="3">CoA-transferase family III</fullName>
    </submittedName>
</protein>
<sequence length="467" mass="51077">MQRHALPVSRHLASASSTCRFRCSTPSRVTEIATSIWRRGNATTSEGGNARPKASKEEVEKLPLAGVRVLDLTRVLAGPYCTQILADLGAEVIKVEHPTKGDDTRSWGPPDAPYQDGVERTFPGESAYYLSVNRNKKSIGLSFNNPAGISILHSLVRKSDILVENYLPGTLAKYSLDYATLSAINPSLIYASVTGYGQTGPYRDRAGYDVMVEAEMGLMHITGERDGPPVKVGVAVTDLSTGLYTTIGVMAALHARGVTGKGQWVDASLSDCQVAGLANIASSALVSGKKDSGRWGTAHASVVPYRAYKTKDTNIAVGGCNDKLYGILCDKINKPEWKTDARFVTNALRVKNRDTLDRIIEDELKTKTTKEWLDIFEGSGMPYAAVNDIQGTINHEHVLARNMIEKVEHPVCGPIKLINHPVKYSRAEPKIRTPPPMLGEHTDEVLRELLGYGEEEVREFREKKTVS</sequence>
<evidence type="ECO:0000313" key="3">
    <source>
        <dbReference type="EMBL" id="PVI02253.1"/>
    </source>
</evidence>
<dbReference type="OrthoDB" id="5863171at2759"/>
<dbReference type="PANTHER" id="PTHR48207">
    <property type="entry name" value="SUCCINATE--HYDROXYMETHYLGLUTARATE COA-TRANSFERASE"/>
    <property type="match status" value="1"/>
</dbReference>
<dbReference type="FunFam" id="3.30.1540.10:FF:000005">
    <property type="entry name" value="succinate--hydroxymethylglutarate CoA-transferase isoform X4"/>
    <property type="match status" value="1"/>
</dbReference>
<reference evidence="3 4" key="1">
    <citation type="journal article" date="2018" name="Sci. Rep.">
        <title>Comparative genomics provides insights into the lifestyle and reveals functional heterogeneity of dark septate endophytic fungi.</title>
        <authorList>
            <person name="Knapp D.G."/>
            <person name="Nemeth J.B."/>
            <person name="Barry K."/>
            <person name="Hainaut M."/>
            <person name="Henrissat B."/>
            <person name="Johnson J."/>
            <person name="Kuo A."/>
            <person name="Lim J.H.P."/>
            <person name="Lipzen A."/>
            <person name="Nolan M."/>
            <person name="Ohm R.A."/>
            <person name="Tamas L."/>
            <person name="Grigoriev I.V."/>
            <person name="Spatafora J.W."/>
            <person name="Nagy L.G."/>
            <person name="Kovacs G.M."/>
        </authorList>
    </citation>
    <scope>NUCLEOTIDE SEQUENCE [LARGE SCALE GENOMIC DNA]</scope>
    <source>
        <strain evidence="3 4">DSE2036</strain>
    </source>
</reference>
<name>A0A2V1DV87_9PLEO</name>
<dbReference type="Proteomes" id="UP000244855">
    <property type="component" value="Unassembled WGS sequence"/>
</dbReference>
<dbReference type="InterPro" id="IPR023606">
    <property type="entry name" value="CoA-Trfase_III_dom_1_sf"/>
</dbReference>
<accession>A0A2V1DV87</accession>